<keyword evidence="1" id="KW-1133">Transmembrane helix</keyword>
<dbReference type="AlphaFoldDB" id="R7QAP4"/>
<keyword evidence="3" id="KW-1185">Reference proteome</keyword>
<dbReference type="EMBL" id="HG001695">
    <property type="protein sequence ID" value="CDF34520.1"/>
    <property type="molecule type" value="Genomic_DNA"/>
</dbReference>
<dbReference type="KEGG" id="ccp:CHC_T00002885001"/>
<keyword evidence="1" id="KW-0812">Transmembrane</keyword>
<feature type="transmembrane region" description="Helical" evidence="1">
    <location>
        <begin position="6"/>
        <end position="27"/>
    </location>
</feature>
<keyword evidence="1" id="KW-0472">Membrane</keyword>
<gene>
    <name evidence="2" type="ORF">CHC_T00002885001</name>
</gene>
<sequence length="55" mass="6111">MHSVLSPIIYSLSSSSVVVLFVVRLYATDCRTELQQSVEFQSQAQLINASRPTLP</sequence>
<protein>
    <submittedName>
        <fullName evidence="2">Uncharacterized protein</fullName>
    </submittedName>
</protein>
<evidence type="ECO:0000256" key="1">
    <source>
        <dbReference type="SAM" id="Phobius"/>
    </source>
</evidence>
<dbReference type="Gramene" id="CDF34520">
    <property type="protein sequence ID" value="CDF34520"/>
    <property type="gene ID" value="CHC_T00002885001"/>
</dbReference>
<evidence type="ECO:0000313" key="2">
    <source>
        <dbReference type="EMBL" id="CDF34520.1"/>
    </source>
</evidence>
<evidence type="ECO:0000313" key="3">
    <source>
        <dbReference type="Proteomes" id="UP000012073"/>
    </source>
</evidence>
<dbReference type="RefSeq" id="XP_005714339.1">
    <property type="nucleotide sequence ID" value="XM_005714282.1"/>
</dbReference>
<proteinExistence type="predicted"/>
<reference evidence="3" key="1">
    <citation type="journal article" date="2013" name="Proc. Natl. Acad. Sci. U.S.A.">
        <title>Genome structure and metabolic features in the red seaweed Chondrus crispus shed light on evolution of the Archaeplastida.</title>
        <authorList>
            <person name="Collen J."/>
            <person name="Porcel B."/>
            <person name="Carre W."/>
            <person name="Ball S.G."/>
            <person name="Chaparro C."/>
            <person name="Tonon T."/>
            <person name="Barbeyron T."/>
            <person name="Michel G."/>
            <person name="Noel B."/>
            <person name="Valentin K."/>
            <person name="Elias M."/>
            <person name="Artiguenave F."/>
            <person name="Arun A."/>
            <person name="Aury J.M."/>
            <person name="Barbosa-Neto J.F."/>
            <person name="Bothwell J.H."/>
            <person name="Bouget F.Y."/>
            <person name="Brillet L."/>
            <person name="Cabello-Hurtado F."/>
            <person name="Capella-Gutierrez S."/>
            <person name="Charrier B."/>
            <person name="Cladiere L."/>
            <person name="Cock J.M."/>
            <person name="Coelho S.M."/>
            <person name="Colleoni C."/>
            <person name="Czjzek M."/>
            <person name="Da Silva C."/>
            <person name="Delage L."/>
            <person name="Denoeud F."/>
            <person name="Deschamps P."/>
            <person name="Dittami S.M."/>
            <person name="Gabaldon T."/>
            <person name="Gachon C.M."/>
            <person name="Groisillier A."/>
            <person name="Herve C."/>
            <person name="Jabbari K."/>
            <person name="Katinka M."/>
            <person name="Kloareg B."/>
            <person name="Kowalczyk N."/>
            <person name="Labadie K."/>
            <person name="Leblanc C."/>
            <person name="Lopez P.J."/>
            <person name="McLachlan D.H."/>
            <person name="Meslet-Cladiere L."/>
            <person name="Moustafa A."/>
            <person name="Nehr Z."/>
            <person name="Nyvall Collen P."/>
            <person name="Panaud O."/>
            <person name="Partensky F."/>
            <person name="Poulain J."/>
            <person name="Rensing S.A."/>
            <person name="Rousvoal S."/>
            <person name="Samson G."/>
            <person name="Symeonidi A."/>
            <person name="Weissenbach J."/>
            <person name="Zambounis A."/>
            <person name="Wincker P."/>
            <person name="Boyen C."/>
        </authorList>
    </citation>
    <scope>NUCLEOTIDE SEQUENCE [LARGE SCALE GENOMIC DNA]</scope>
    <source>
        <strain evidence="3">cv. Stackhouse</strain>
    </source>
</reference>
<name>R7QAP4_CHOCR</name>
<organism evidence="2 3">
    <name type="scientific">Chondrus crispus</name>
    <name type="common">Carrageen Irish moss</name>
    <name type="synonym">Polymorpha crispa</name>
    <dbReference type="NCBI Taxonomy" id="2769"/>
    <lineage>
        <taxon>Eukaryota</taxon>
        <taxon>Rhodophyta</taxon>
        <taxon>Florideophyceae</taxon>
        <taxon>Rhodymeniophycidae</taxon>
        <taxon>Gigartinales</taxon>
        <taxon>Gigartinaceae</taxon>
        <taxon>Chondrus</taxon>
    </lineage>
</organism>
<dbReference type="GeneID" id="17322051"/>
<accession>R7QAP4</accession>
<dbReference type="Proteomes" id="UP000012073">
    <property type="component" value="Unassembled WGS sequence"/>
</dbReference>